<gene>
    <name evidence="3" type="ORF">LNV07_11630</name>
</gene>
<dbReference type="InterPro" id="IPR050194">
    <property type="entry name" value="Glycosyltransferase_grp1"/>
</dbReference>
<dbReference type="Proteomes" id="UP001209701">
    <property type="component" value="Unassembled WGS sequence"/>
</dbReference>
<keyword evidence="1" id="KW-0472">Membrane</keyword>
<proteinExistence type="predicted"/>
<dbReference type="SUPFAM" id="SSF53756">
    <property type="entry name" value="UDP-Glycosyltransferase/glycogen phosphorylase"/>
    <property type="match status" value="1"/>
</dbReference>
<keyword evidence="1" id="KW-0812">Transmembrane</keyword>
<keyword evidence="1" id="KW-1133">Transmembrane helix</keyword>
<dbReference type="Pfam" id="PF13439">
    <property type="entry name" value="Glyco_transf_4"/>
    <property type="match status" value="1"/>
</dbReference>
<keyword evidence="4" id="KW-1185">Reference proteome</keyword>
<organism evidence="3 4">
    <name type="scientific">Roseateles oligotrophus</name>
    <dbReference type="NCBI Taxonomy" id="1769250"/>
    <lineage>
        <taxon>Bacteria</taxon>
        <taxon>Pseudomonadati</taxon>
        <taxon>Pseudomonadota</taxon>
        <taxon>Betaproteobacteria</taxon>
        <taxon>Burkholderiales</taxon>
        <taxon>Sphaerotilaceae</taxon>
        <taxon>Roseateles</taxon>
    </lineage>
</organism>
<dbReference type="InterPro" id="IPR038765">
    <property type="entry name" value="Papain-like_cys_pep_sf"/>
</dbReference>
<evidence type="ECO:0000313" key="4">
    <source>
        <dbReference type="Proteomes" id="UP001209701"/>
    </source>
</evidence>
<dbReference type="CDD" id="cd03801">
    <property type="entry name" value="GT4_PimA-like"/>
    <property type="match status" value="1"/>
</dbReference>
<dbReference type="SUPFAM" id="SSF54001">
    <property type="entry name" value="Cysteine proteinases"/>
    <property type="match status" value="1"/>
</dbReference>
<dbReference type="EMBL" id="JAJIRN010000005">
    <property type="protein sequence ID" value="MCV2368737.1"/>
    <property type="molecule type" value="Genomic_DNA"/>
</dbReference>
<dbReference type="PANTHER" id="PTHR45947">
    <property type="entry name" value="SULFOQUINOVOSYL TRANSFERASE SQD2"/>
    <property type="match status" value="1"/>
</dbReference>
<accession>A0ABT2YFA6</accession>
<feature type="domain" description="Glycosyltransferase subfamily 4-like N-terminal" evidence="2">
    <location>
        <begin position="361"/>
        <end position="511"/>
    </location>
</feature>
<dbReference type="PANTHER" id="PTHR45947:SF3">
    <property type="entry name" value="SULFOQUINOVOSYL TRANSFERASE SQD2"/>
    <property type="match status" value="1"/>
</dbReference>
<dbReference type="Gene3D" id="3.40.50.2000">
    <property type="entry name" value="Glycogen Phosphorylase B"/>
    <property type="match status" value="2"/>
</dbReference>
<name>A0ABT2YFA6_9BURK</name>
<evidence type="ECO:0000259" key="2">
    <source>
        <dbReference type="Pfam" id="PF13439"/>
    </source>
</evidence>
<comment type="caution">
    <text evidence="3">The sequence shown here is derived from an EMBL/GenBank/DDBJ whole genome shotgun (WGS) entry which is preliminary data.</text>
</comment>
<dbReference type="RefSeq" id="WP_263571337.1">
    <property type="nucleotide sequence ID" value="NZ_JAJIRN010000005.1"/>
</dbReference>
<dbReference type="InterPro" id="IPR028098">
    <property type="entry name" value="Glyco_trans_4-like_N"/>
</dbReference>
<evidence type="ECO:0000256" key="1">
    <source>
        <dbReference type="SAM" id="Phobius"/>
    </source>
</evidence>
<evidence type="ECO:0000313" key="3">
    <source>
        <dbReference type="EMBL" id="MCV2368737.1"/>
    </source>
</evidence>
<feature type="transmembrane region" description="Helical" evidence="1">
    <location>
        <begin position="309"/>
        <end position="330"/>
    </location>
</feature>
<protein>
    <submittedName>
        <fullName evidence="3">Glycosyltransferase family 4 protein</fullName>
    </submittedName>
</protein>
<reference evidence="3 4" key="1">
    <citation type="submission" date="2021-11" db="EMBL/GenBank/DDBJ databases">
        <authorList>
            <person name="Liang Q."/>
            <person name="Mou H."/>
            <person name="Liu Z."/>
        </authorList>
    </citation>
    <scope>NUCLEOTIDE SEQUENCE [LARGE SCALE GENOMIC DNA]</scope>
    <source>
        <strain evidence="3 4">CHU3</strain>
    </source>
</reference>
<sequence length="707" mass="77771">MTQQSSASGWRWCWRLSLLALLVGLGLIAPYLGSATELVRLRNAWLLNTQFDPLKPWTPAAVPPAFLSEKAAATPEMVRLVESLGVATAADDWARARLISQHLLGSSSKLNGGAIQADLQTTYRRIVEQGDGYCADFVQTFEALAYAAGLFSRSWAFSFDGYGGHGHVFAEIWNRQASRWQLLDVFNNYYFSLGEDGVPLSALEFRAALLRRDPALRLHALHEAARPGFVIEAKAWDYFQRGVGQWYLWLGNNGLSYDRQPVVHALGRISVHAEQLAAISLGLQPQLAIPSNGSPPEPIARLQQLQQRLLLLAWLMPAALLLFLVSHGRLRKLGKMRIRGQATGAPTGPILIVGPLPPPAGGMANQCEQLLRLLRAEGLDVRLLRTNAPYRPSFAGKLPVVRALVRLLPYLLQARRQLREAAVVHILANSGWAWHLFVLPVAYMARRRGVPFIINYRGGLADEFFSQGPAHVRRLLGQATLRVTPSAFLQRVFAKHGLTAEIIPNIVDLSRFEARPQRDFGSAPCLLVARNLEAIYDNATAIRAFALVRDRYPLATLVVAGEGPQRAELLGLAAQLSLGESVEFVGRVDNAGMPRWYAQADCALNASTVDNMPISILEAFASGVPMVSTNAGGIPDLLEDGQTGLLVPIGDHRRMADSVLRLLAGRELAQKLSAAALLQAQRYAWPQVRPLWLDAYRRAINSRETIS</sequence>
<feature type="transmembrane region" description="Helical" evidence="1">
    <location>
        <begin position="422"/>
        <end position="445"/>
    </location>
</feature>
<dbReference type="Pfam" id="PF13692">
    <property type="entry name" value="Glyco_trans_1_4"/>
    <property type="match status" value="1"/>
</dbReference>